<dbReference type="Proteomes" id="UP001575105">
    <property type="component" value="Unassembled WGS sequence"/>
</dbReference>
<evidence type="ECO:0000313" key="4">
    <source>
        <dbReference type="Proteomes" id="UP001575105"/>
    </source>
</evidence>
<evidence type="ECO:0000256" key="1">
    <source>
        <dbReference type="ARBA" id="ARBA00024322"/>
    </source>
</evidence>
<dbReference type="InterPro" id="IPR036677">
    <property type="entry name" value="EutN_CcmL_sf"/>
</dbReference>
<dbReference type="Gene3D" id="2.40.50.220">
    <property type="entry name" value="EutN/Ccml"/>
    <property type="match status" value="1"/>
</dbReference>
<dbReference type="EMBL" id="JBGUBD010000012">
    <property type="protein sequence ID" value="MFA9479785.1"/>
    <property type="molecule type" value="Genomic_DNA"/>
</dbReference>
<gene>
    <name evidence="3" type="ORF">ACERK3_15975</name>
</gene>
<evidence type="ECO:0000313" key="3">
    <source>
        <dbReference type="EMBL" id="MFA9479785.1"/>
    </source>
</evidence>
<reference evidence="3 4" key="1">
    <citation type="submission" date="2024-08" db="EMBL/GenBank/DDBJ databases">
        <title>Whole-genome sequencing of halo(alkali)philic microorganisms from hypersaline lakes.</title>
        <authorList>
            <person name="Sorokin D.Y."/>
            <person name="Merkel A.Y."/>
            <person name="Messina E."/>
            <person name="Yakimov M."/>
        </authorList>
    </citation>
    <scope>NUCLEOTIDE SEQUENCE [LARGE SCALE GENOMIC DNA]</scope>
    <source>
        <strain evidence="3 4">AB-hyl4</strain>
    </source>
</reference>
<name>A0ABV4U9K9_9BACT</name>
<accession>A0ABV4U9K9</accession>
<proteinExistence type="predicted"/>
<dbReference type="Pfam" id="PF03319">
    <property type="entry name" value="EutN_CcmL"/>
    <property type="match status" value="1"/>
</dbReference>
<dbReference type="PANTHER" id="PTHR36539:SF1">
    <property type="entry name" value="BACTERIAL MICROCOMPARTMENT SHELL VERTEX PROTEIN EUTN"/>
    <property type="match status" value="1"/>
</dbReference>
<sequence length="103" mass="10683">MFLGRVKGHVVATAKDPAIKGQKLLIIEPLKVEYNDAPAGGGRFDVTGRAIVALDMIGAGEDQLVLIVQGSSARLAEGCNKLPTDAVVVGIVDEAVVMGKKIS</sequence>
<dbReference type="SUPFAM" id="SSF159133">
    <property type="entry name" value="EutN/CcmL-like"/>
    <property type="match status" value="1"/>
</dbReference>
<keyword evidence="2" id="KW-1283">Bacterial microcompartment</keyword>
<dbReference type="CDD" id="cd01614">
    <property type="entry name" value="EutN_CcmL"/>
    <property type="match status" value="1"/>
</dbReference>
<evidence type="ECO:0000256" key="2">
    <source>
        <dbReference type="ARBA" id="ARBA00024446"/>
    </source>
</evidence>
<comment type="subcellular location">
    <subcellularLocation>
        <location evidence="1">Bacterial microcompartment</location>
    </subcellularLocation>
</comment>
<keyword evidence="4" id="KW-1185">Reference proteome</keyword>
<dbReference type="PROSITE" id="PS51932">
    <property type="entry name" value="BMV"/>
    <property type="match status" value="1"/>
</dbReference>
<dbReference type="RefSeq" id="WP_425346710.1">
    <property type="nucleotide sequence ID" value="NZ_JBGUBD010000012.1"/>
</dbReference>
<dbReference type="PANTHER" id="PTHR36539">
    <property type="entry name" value="ETHANOLAMINE UTILIZATION PROTEIN EUTN"/>
    <property type="match status" value="1"/>
</dbReference>
<protein>
    <submittedName>
        <fullName evidence="3">EutN/CcmL family microcompartment protein</fullName>
    </submittedName>
</protein>
<organism evidence="3 4">
    <name type="scientific">Natronomicrosphaera hydrolytica</name>
    <dbReference type="NCBI Taxonomy" id="3242702"/>
    <lineage>
        <taxon>Bacteria</taxon>
        <taxon>Pseudomonadati</taxon>
        <taxon>Planctomycetota</taxon>
        <taxon>Phycisphaerae</taxon>
        <taxon>Phycisphaerales</taxon>
        <taxon>Phycisphaeraceae</taxon>
        <taxon>Natronomicrosphaera</taxon>
    </lineage>
</organism>
<dbReference type="InterPro" id="IPR004992">
    <property type="entry name" value="EutN_CcmL"/>
</dbReference>
<comment type="caution">
    <text evidence="3">The sequence shown here is derived from an EMBL/GenBank/DDBJ whole genome shotgun (WGS) entry which is preliminary data.</text>
</comment>